<dbReference type="AlphaFoldDB" id="A0A812PLU0"/>
<sequence length="104" mass="12103">MTLRYAEGDFACKECGGTRLEYDDNKFCCLTCGTVHDCWDPLGLSSIDEEEHVDVSVFETRTKKGVKVYEARHTHIVDLSRHRWRRTVRIRTAGHRQELRCTSL</sequence>
<gene>
    <name evidence="1" type="ORF">SNEC2469_LOCUS9028</name>
</gene>
<name>A0A812PLU0_9DINO</name>
<comment type="caution">
    <text evidence="1">The sequence shown here is derived from an EMBL/GenBank/DDBJ whole genome shotgun (WGS) entry which is preliminary data.</text>
</comment>
<proteinExistence type="predicted"/>
<keyword evidence="2" id="KW-1185">Reference proteome</keyword>
<dbReference type="Proteomes" id="UP000601435">
    <property type="component" value="Unassembled WGS sequence"/>
</dbReference>
<protein>
    <submittedName>
        <fullName evidence="1">Uncharacterized protein</fullName>
    </submittedName>
</protein>
<evidence type="ECO:0000313" key="1">
    <source>
        <dbReference type="EMBL" id="CAE7348363.1"/>
    </source>
</evidence>
<evidence type="ECO:0000313" key="2">
    <source>
        <dbReference type="Proteomes" id="UP000601435"/>
    </source>
</evidence>
<reference evidence="1" key="1">
    <citation type="submission" date="2021-02" db="EMBL/GenBank/DDBJ databases">
        <authorList>
            <person name="Dougan E. K."/>
            <person name="Rhodes N."/>
            <person name="Thang M."/>
            <person name="Chan C."/>
        </authorList>
    </citation>
    <scope>NUCLEOTIDE SEQUENCE</scope>
</reference>
<dbReference type="EMBL" id="CAJNJA010014709">
    <property type="protein sequence ID" value="CAE7348363.1"/>
    <property type="molecule type" value="Genomic_DNA"/>
</dbReference>
<organism evidence="1 2">
    <name type="scientific">Symbiodinium necroappetens</name>
    <dbReference type="NCBI Taxonomy" id="1628268"/>
    <lineage>
        <taxon>Eukaryota</taxon>
        <taxon>Sar</taxon>
        <taxon>Alveolata</taxon>
        <taxon>Dinophyceae</taxon>
        <taxon>Suessiales</taxon>
        <taxon>Symbiodiniaceae</taxon>
        <taxon>Symbiodinium</taxon>
    </lineage>
</organism>
<accession>A0A812PLU0</accession>